<dbReference type="GO" id="GO:0046872">
    <property type="term" value="F:metal ion binding"/>
    <property type="evidence" value="ECO:0007669"/>
    <property type="project" value="UniProtKB-KW"/>
</dbReference>
<dbReference type="SUPFAM" id="SSF49785">
    <property type="entry name" value="Galactose-binding domain-like"/>
    <property type="match status" value="1"/>
</dbReference>
<evidence type="ECO:0000259" key="8">
    <source>
        <dbReference type="PROSITE" id="PS50022"/>
    </source>
</evidence>
<evidence type="ECO:0000313" key="10">
    <source>
        <dbReference type="Proteomes" id="UP001165740"/>
    </source>
</evidence>
<dbReference type="AlphaFoldDB" id="A0A9W3AYD6"/>
<dbReference type="InterPro" id="IPR051941">
    <property type="entry name" value="BG_Antigen-Binding_Lectin"/>
</dbReference>
<keyword evidence="7" id="KW-1015">Disulfide bond</keyword>
<dbReference type="Proteomes" id="UP001165740">
    <property type="component" value="Chromosome 7"/>
</dbReference>
<dbReference type="GO" id="GO:0042806">
    <property type="term" value="F:fucose binding"/>
    <property type="evidence" value="ECO:0007669"/>
    <property type="project" value="UniProtKB-ARBA"/>
</dbReference>
<gene>
    <name evidence="11" type="primary">LOC129927385</name>
</gene>
<dbReference type="PANTHER" id="PTHR45713">
    <property type="entry name" value="FTP DOMAIN-CONTAINING PROTEIN"/>
    <property type="match status" value="1"/>
</dbReference>
<dbReference type="InterPro" id="IPR003609">
    <property type="entry name" value="Pan_app"/>
</dbReference>
<evidence type="ECO:0000256" key="1">
    <source>
        <dbReference type="ARBA" id="ARBA00002219"/>
    </source>
</evidence>
<dbReference type="Gene3D" id="3.50.4.10">
    <property type="entry name" value="Hepatocyte Growth Factor"/>
    <property type="match status" value="1"/>
</dbReference>
<accession>A0A9W3AYD6</accession>
<feature type="domain" description="F5/8 type C" evidence="8">
    <location>
        <begin position="14"/>
        <end position="170"/>
    </location>
</feature>
<dbReference type="InterPro" id="IPR008979">
    <property type="entry name" value="Galactose-bd-like_sf"/>
</dbReference>
<dbReference type="GO" id="GO:0001868">
    <property type="term" value="P:regulation of complement activation, lectin pathway"/>
    <property type="evidence" value="ECO:0007669"/>
    <property type="project" value="UniProtKB-ARBA"/>
</dbReference>
<organism evidence="10 11">
    <name type="scientific">Biomphalaria glabrata</name>
    <name type="common">Bloodfluke planorb</name>
    <name type="synonym">Freshwater snail</name>
    <dbReference type="NCBI Taxonomy" id="6526"/>
    <lineage>
        <taxon>Eukaryota</taxon>
        <taxon>Metazoa</taxon>
        <taxon>Spiralia</taxon>
        <taxon>Lophotrochozoa</taxon>
        <taxon>Mollusca</taxon>
        <taxon>Gastropoda</taxon>
        <taxon>Heterobranchia</taxon>
        <taxon>Euthyneura</taxon>
        <taxon>Panpulmonata</taxon>
        <taxon>Hygrophila</taxon>
        <taxon>Lymnaeoidea</taxon>
        <taxon>Planorbidae</taxon>
        <taxon>Biomphalaria</taxon>
    </lineage>
</organism>
<comment type="function">
    <text evidence="1">Acts as a defensive agent. Recognizes blood group fucosylated oligosaccharides including A, B, H and Lewis B-type antigens. Does not recognize Lewis A antigen and has low affinity for monovalent haptens.</text>
</comment>
<dbReference type="PANTHER" id="PTHR45713:SF15">
    <property type="entry name" value="F5_8 TYPE C DOMAIN-CONTAINING PROTEIN"/>
    <property type="match status" value="1"/>
</dbReference>
<dbReference type="SMART" id="SM00607">
    <property type="entry name" value="FTP"/>
    <property type="match status" value="1"/>
</dbReference>
<evidence type="ECO:0000256" key="4">
    <source>
        <dbReference type="ARBA" id="ARBA00022723"/>
    </source>
</evidence>
<dbReference type="GO" id="GO:0010185">
    <property type="term" value="P:regulation of cellular defense response"/>
    <property type="evidence" value="ECO:0007669"/>
    <property type="project" value="UniProtKB-ARBA"/>
</dbReference>
<dbReference type="OrthoDB" id="6159727at2759"/>
<evidence type="ECO:0000256" key="2">
    <source>
        <dbReference type="ARBA" id="ARBA00010147"/>
    </source>
</evidence>
<dbReference type="Gene3D" id="2.60.120.260">
    <property type="entry name" value="Galactose-binding domain-like"/>
    <property type="match status" value="1"/>
</dbReference>
<dbReference type="PROSITE" id="PS50022">
    <property type="entry name" value="FA58C_3"/>
    <property type="match status" value="1"/>
</dbReference>
<reference evidence="11" key="1">
    <citation type="submission" date="2025-08" db="UniProtKB">
        <authorList>
            <consortium name="RefSeq"/>
        </authorList>
    </citation>
    <scope>IDENTIFICATION</scope>
</reference>
<keyword evidence="4" id="KW-0479">Metal-binding</keyword>
<evidence type="ECO:0000313" key="11">
    <source>
        <dbReference type="RefSeq" id="XP_055892232.1"/>
    </source>
</evidence>
<evidence type="ECO:0000256" key="7">
    <source>
        <dbReference type="ARBA" id="ARBA00023157"/>
    </source>
</evidence>
<comment type="subunit">
    <text evidence="3">Homotrimer.</text>
</comment>
<dbReference type="GeneID" id="129927385"/>
<evidence type="ECO:0000256" key="5">
    <source>
        <dbReference type="ARBA" id="ARBA00022734"/>
    </source>
</evidence>
<dbReference type="InterPro" id="IPR000421">
    <property type="entry name" value="FA58C"/>
</dbReference>
<protein>
    <submittedName>
        <fullName evidence="11">Uncharacterized protein LOC129927385</fullName>
    </submittedName>
</protein>
<dbReference type="Pfam" id="PF22633">
    <property type="entry name" value="F5_F8_type_C_2"/>
    <property type="match status" value="1"/>
</dbReference>
<feature type="domain" description="Apple" evidence="9">
    <location>
        <begin position="163"/>
        <end position="258"/>
    </location>
</feature>
<dbReference type="RefSeq" id="XP_055892232.1">
    <property type="nucleotide sequence ID" value="XM_056036257.1"/>
</dbReference>
<evidence type="ECO:0000256" key="3">
    <source>
        <dbReference type="ARBA" id="ARBA00011233"/>
    </source>
</evidence>
<evidence type="ECO:0000256" key="6">
    <source>
        <dbReference type="ARBA" id="ARBA00022837"/>
    </source>
</evidence>
<keyword evidence="6" id="KW-0106">Calcium</keyword>
<keyword evidence="10" id="KW-1185">Reference proteome</keyword>
<dbReference type="InterPro" id="IPR006585">
    <property type="entry name" value="FTP1"/>
</dbReference>
<dbReference type="Pfam" id="PF00024">
    <property type="entry name" value="PAN_1"/>
    <property type="match status" value="1"/>
</dbReference>
<proteinExistence type="inferred from homology"/>
<keyword evidence="5" id="KW-0430">Lectin</keyword>
<comment type="similarity">
    <text evidence="2">Belongs to the fucolectin family.</text>
</comment>
<dbReference type="PROSITE" id="PS50948">
    <property type="entry name" value="PAN"/>
    <property type="match status" value="1"/>
</dbReference>
<dbReference type="SUPFAM" id="SSF57414">
    <property type="entry name" value="Hairpin loop containing domain-like"/>
    <property type="match status" value="1"/>
</dbReference>
<evidence type="ECO:0000259" key="9">
    <source>
        <dbReference type="PROSITE" id="PS50948"/>
    </source>
</evidence>
<sequence>MPPRMLCVLQMTSAVTCIVGLYNAALFKPAVQIDTYMTDEAYKAVDGNNDSNAFHGYCQITLQHKVPWWMVDLRGQFTVEQVRITNRQDNWVYGMRLQNFDIDVFEQDPRQLPNFPDISGHVCYHQTSAPGLGTFTYNCTAPIVGRYVRLVLRLQVVEYLNVCEIEVFVSSSSSEEIYFNRKEDTQMTGVVPSATLTFSHVNYCLHECLSRRSSYYYCTAFNWVTPTRSCQLFSVNTYILQTVNLIGAPGTHFYSQNNLLL</sequence>
<name>A0A9W3AYD6_BIOGL</name>